<name>A0AAN7EBQ4_QUERU</name>
<evidence type="ECO:0000313" key="4">
    <source>
        <dbReference type="Proteomes" id="UP001324115"/>
    </source>
</evidence>
<comment type="caution">
    <text evidence="3">The sequence shown here is derived from an EMBL/GenBank/DDBJ whole genome shotgun (WGS) entry which is preliminary data.</text>
</comment>
<dbReference type="InterPro" id="IPR012337">
    <property type="entry name" value="RNaseH-like_sf"/>
</dbReference>
<feature type="coiled-coil region" evidence="1">
    <location>
        <begin position="66"/>
        <end position="93"/>
    </location>
</feature>
<dbReference type="Pfam" id="PF14291">
    <property type="entry name" value="DUF4371"/>
    <property type="match status" value="1"/>
</dbReference>
<dbReference type="EMBL" id="JAXUIC010000010">
    <property type="protein sequence ID" value="KAK4567658.1"/>
    <property type="molecule type" value="Genomic_DNA"/>
</dbReference>
<evidence type="ECO:0000259" key="2">
    <source>
        <dbReference type="Pfam" id="PF14291"/>
    </source>
</evidence>
<evidence type="ECO:0000256" key="1">
    <source>
        <dbReference type="SAM" id="Coils"/>
    </source>
</evidence>
<dbReference type="InterPro" id="IPR025398">
    <property type="entry name" value="DUF4371"/>
</dbReference>
<evidence type="ECO:0000313" key="3">
    <source>
        <dbReference type="EMBL" id="KAK4567658.1"/>
    </source>
</evidence>
<gene>
    <name evidence="3" type="ORF">RGQ29_003420</name>
</gene>
<sequence>MDAIYCLPCYFFGKKPIGCLGSNAFISTGFNNWKKVNDGMNCPLIRHVGKDPNFPHKIYVKCCEDLKNYSSHIDKLIEKIERERERERERENNRLRLKTSIECAQWQAFQAYAFRGHDESLDSKNRGNFIELIKFTSTFNDKVASVVLENTPQNAKYTSPTIQKEILHILASKVQNAIREEIGNGKFCILIDEAQDELKREQMAIILRFVDKNGFIKEHFFHVVHVKDTITLTLKREICAVLSCYKLHIENIQGQGYDEASNMREFRYAYYVYCMAHRLQLALVIASREVKVVHQFFDHLISIINIVVGSSMSNDELQYAQGEQIENMITSNEIETRRGANQIVNNTISEEEANYKQHGDVERAYKILTSFEFVLILHMMKEIMGITNIFCQTLQQHSQDLLNVMHLVSTTKSLIQKLRDDGWEHLLASVTSFCGQHEIDTPDLNAHYTKARGKLKLYYLIDRPIHLVLTLSISTTTTERAFSAIKLLKTRLCNRMENELLVDNMIVYIEKEITENFTMEMIIDEFYSMKNCR</sequence>
<organism evidence="3 4">
    <name type="scientific">Quercus rubra</name>
    <name type="common">Northern red oak</name>
    <name type="synonym">Quercus borealis</name>
    <dbReference type="NCBI Taxonomy" id="3512"/>
    <lineage>
        <taxon>Eukaryota</taxon>
        <taxon>Viridiplantae</taxon>
        <taxon>Streptophyta</taxon>
        <taxon>Embryophyta</taxon>
        <taxon>Tracheophyta</taxon>
        <taxon>Spermatophyta</taxon>
        <taxon>Magnoliopsida</taxon>
        <taxon>eudicotyledons</taxon>
        <taxon>Gunneridae</taxon>
        <taxon>Pentapetalae</taxon>
        <taxon>rosids</taxon>
        <taxon>fabids</taxon>
        <taxon>Fagales</taxon>
        <taxon>Fagaceae</taxon>
        <taxon>Quercus</taxon>
    </lineage>
</organism>
<keyword evidence="4" id="KW-1185">Reference proteome</keyword>
<dbReference type="Proteomes" id="UP001324115">
    <property type="component" value="Unassembled WGS sequence"/>
</dbReference>
<accession>A0AAN7EBQ4</accession>
<dbReference type="PANTHER" id="PTHR45749:SF37">
    <property type="entry name" value="OS05G0311600 PROTEIN"/>
    <property type="match status" value="1"/>
</dbReference>
<feature type="domain" description="DUF4371" evidence="2">
    <location>
        <begin position="24"/>
        <end position="264"/>
    </location>
</feature>
<proteinExistence type="predicted"/>
<dbReference type="AlphaFoldDB" id="A0AAN7EBQ4"/>
<reference evidence="3 4" key="1">
    <citation type="journal article" date="2023" name="G3 (Bethesda)">
        <title>A haplotype-resolved chromosome-scale genome for Quercus rubra L. provides insights into the genetics of adaptive traits for red oak species.</title>
        <authorList>
            <person name="Kapoor B."/>
            <person name="Jenkins J."/>
            <person name="Schmutz J."/>
            <person name="Zhebentyayeva T."/>
            <person name="Kuelheim C."/>
            <person name="Coggeshall M."/>
            <person name="Heim C."/>
            <person name="Lasky J.R."/>
            <person name="Leites L."/>
            <person name="Islam-Faridi N."/>
            <person name="Romero-Severson J."/>
            <person name="DeLeo V.L."/>
            <person name="Lucas S.M."/>
            <person name="Lazic D."/>
            <person name="Gailing O."/>
            <person name="Carlson J."/>
            <person name="Staton M."/>
        </authorList>
    </citation>
    <scope>NUCLEOTIDE SEQUENCE [LARGE SCALE GENOMIC DNA]</scope>
    <source>
        <strain evidence="3">Pseudo-F2</strain>
    </source>
</reference>
<dbReference type="PANTHER" id="PTHR45749">
    <property type="match status" value="1"/>
</dbReference>
<protein>
    <recommendedName>
        <fullName evidence="2">DUF4371 domain-containing protein</fullName>
    </recommendedName>
</protein>
<dbReference type="SUPFAM" id="SSF53098">
    <property type="entry name" value="Ribonuclease H-like"/>
    <property type="match status" value="1"/>
</dbReference>
<keyword evidence="1" id="KW-0175">Coiled coil</keyword>